<evidence type="ECO:0008006" key="3">
    <source>
        <dbReference type="Google" id="ProtNLM"/>
    </source>
</evidence>
<organism evidence="1 2">
    <name type="scientific">Rhizophagus irregularis</name>
    <dbReference type="NCBI Taxonomy" id="588596"/>
    <lineage>
        <taxon>Eukaryota</taxon>
        <taxon>Fungi</taxon>
        <taxon>Fungi incertae sedis</taxon>
        <taxon>Mucoromycota</taxon>
        <taxon>Glomeromycotina</taxon>
        <taxon>Glomeromycetes</taxon>
        <taxon>Glomerales</taxon>
        <taxon>Glomeraceae</taxon>
        <taxon>Rhizophagus</taxon>
    </lineage>
</organism>
<name>A0A2I1H9H0_9GLOM</name>
<evidence type="ECO:0000313" key="2">
    <source>
        <dbReference type="Proteomes" id="UP000234323"/>
    </source>
</evidence>
<accession>A0A2I1H9H0</accession>
<dbReference type="VEuPathDB" id="FungiDB:RhiirA1_483064"/>
<keyword evidence="2" id="KW-1185">Reference proteome</keyword>
<sequence>MSLIWQATNFSIKTKSYSNEKWIIDPYVYGIEDINEWLKCDDMEIMEFINTPIGHNNLATKSHPQAYYTSHLLVFTIGKLNEILESDECLDCMINNMKSFDIIFLKDSNYSVIPKYDILLLRNEFFDIKGTPKSYLDLMIKCWDNSPINEIINIIEN</sequence>
<reference evidence="1 2" key="1">
    <citation type="submission" date="2015-10" db="EMBL/GenBank/DDBJ databases">
        <title>Genome analyses suggest a sexual origin of heterokaryosis in a supposedly ancient asexual fungus.</title>
        <authorList>
            <person name="Ropars J."/>
            <person name="Sedzielewska K."/>
            <person name="Noel J."/>
            <person name="Charron P."/>
            <person name="Farinelli L."/>
            <person name="Marton T."/>
            <person name="Kruger M."/>
            <person name="Pelin A."/>
            <person name="Brachmann A."/>
            <person name="Corradi N."/>
        </authorList>
    </citation>
    <scope>NUCLEOTIDE SEQUENCE [LARGE SCALE GENOMIC DNA]</scope>
    <source>
        <strain evidence="1 2">A4</strain>
    </source>
</reference>
<evidence type="ECO:0000313" key="1">
    <source>
        <dbReference type="EMBL" id="PKY55523.1"/>
    </source>
</evidence>
<proteinExistence type="predicted"/>
<dbReference type="AlphaFoldDB" id="A0A2I1H9H0"/>
<dbReference type="Proteomes" id="UP000234323">
    <property type="component" value="Unassembled WGS sequence"/>
</dbReference>
<gene>
    <name evidence="1" type="ORF">RhiirA4_475040</name>
</gene>
<dbReference type="EMBL" id="LLXI01001880">
    <property type="protein sequence ID" value="PKY55523.1"/>
    <property type="molecule type" value="Genomic_DNA"/>
</dbReference>
<comment type="caution">
    <text evidence="1">The sequence shown here is derived from an EMBL/GenBank/DDBJ whole genome shotgun (WGS) entry which is preliminary data.</text>
</comment>
<dbReference type="VEuPathDB" id="FungiDB:RhiirA1_475763"/>
<protein>
    <recommendedName>
        <fullName evidence="3">Serine-threonine/tyrosine-protein kinase catalytic domain-containing protein</fullName>
    </recommendedName>
</protein>